<gene>
    <name evidence="8" type="ORF">CALK_0083</name>
</gene>
<dbReference type="EC" id="1.1.1.133" evidence="3 6"/>
<dbReference type="PANTHER" id="PTHR10491:SF4">
    <property type="entry name" value="METHIONINE ADENOSYLTRANSFERASE 2 SUBUNIT BETA"/>
    <property type="match status" value="1"/>
</dbReference>
<proteinExistence type="inferred from homology"/>
<feature type="domain" description="RmlD-like substrate binding" evidence="7">
    <location>
        <begin position="2"/>
        <end position="281"/>
    </location>
</feature>
<evidence type="ECO:0000313" key="8">
    <source>
        <dbReference type="EMBL" id="ERP39291.1"/>
    </source>
</evidence>
<protein>
    <recommendedName>
        <fullName evidence="4 6">dTDP-4-dehydrorhamnose reductase</fullName>
        <ecNumber evidence="3 6">1.1.1.133</ecNumber>
    </recommendedName>
</protein>
<dbReference type="Gene3D" id="3.40.50.720">
    <property type="entry name" value="NAD(P)-binding Rossmann-like Domain"/>
    <property type="match status" value="1"/>
</dbReference>
<comment type="caution">
    <text evidence="8">The sequence shown here is derived from an EMBL/GenBank/DDBJ whole genome shotgun (WGS) entry which is preliminary data.</text>
</comment>
<dbReference type="CDD" id="cd05254">
    <property type="entry name" value="dTDP_HR_like_SDR_e"/>
    <property type="match status" value="1"/>
</dbReference>
<reference evidence="8 9" key="1">
    <citation type="journal article" date="2013" name="Environ. Microbiol.">
        <title>Genome analysis of Chitinivibrio alkaliphilus gen. nov., sp. nov., a novel extremely haloalkaliphilic anaerobic chitinolytic bacterium from the candidate phylum Termite Group 3.</title>
        <authorList>
            <person name="Sorokin D.Y."/>
            <person name="Gumerov V.M."/>
            <person name="Rakitin A.L."/>
            <person name="Beletsky A.V."/>
            <person name="Damste J.S."/>
            <person name="Muyzer G."/>
            <person name="Mardanov A.V."/>
            <person name="Ravin N.V."/>
        </authorList>
    </citation>
    <scope>NUCLEOTIDE SEQUENCE [LARGE SCALE GENOMIC DNA]</scope>
    <source>
        <strain evidence="8 9">ACht1</strain>
    </source>
</reference>
<organism evidence="8 9">
    <name type="scientific">Chitinivibrio alkaliphilus ACht1</name>
    <dbReference type="NCBI Taxonomy" id="1313304"/>
    <lineage>
        <taxon>Bacteria</taxon>
        <taxon>Pseudomonadati</taxon>
        <taxon>Fibrobacterota</taxon>
        <taxon>Chitinivibrionia</taxon>
        <taxon>Chitinivibrionales</taxon>
        <taxon>Chitinivibrionaceae</taxon>
        <taxon>Chitinivibrio</taxon>
    </lineage>
</organism>
<evidence type="ECO:0000256" key="4">
    <source>
        <dbReference type="ARBA" id="ARBA00017099"/>
    </source>
</evidence>
<dbReference type="SUPFAM" id="SSF51735">
    <property type="entry name" value="NAD(P)-binding Rossmann-fold domains"/>
    <property type="match status" value="1"/>
</dbReference>
<dbReference type="InterPro" id="IPR029903">
    <property type="entry name" value="RmlD-like-bd"/>
</dbReference>
<keyword evidence="6" id="KW-0560">Oxidoreductase</keyword>
<dbReference type="InterPro" id="IPR036291">
    <property type="entry name" value="NAD(P)-bd_dom_sf"/>
</dbReference>
<comment type="similarity">
    <text evidence="2 6">Belongs to the dTDP-4-dehydrorhamnose reductase family.</text>
</comment>
<dbReference type="eggNOG" id="COG1091">
    <property type="taxonomic scope" value="Bacteria"/>
</dbReference>
<sequence>MIWVVGATGLVGSELVRQCRNRNIPVLTDRIDIRTMDAVSSFGRDKSIRTIINCAAVTNVDAAEEERRRAWETNCCGAENLACLAREKNALFIHLSTDYVFSGTYGVALHEEDQPNPCNYYGETKLAGERAIAQQRGRYYIVRTSWVYGMAKNGFIRSIVAKAAAGTAYAVNTQWGGATNAADLCDALLHIVKTPDAPYGIYHVCNPGAVTRYMLAEMGCGFAREAGLIDHYEPIIPVGDDYFSVRAPRPSWSYLSPHRFEKAFSHPIPSCQDSLKQFMYELCEAGKKL</sequence>
<dbReference type="EMBL" id="ASJR01000001">
    <property type="protein sequence ID" value="ERP39291.1"/>
    <property type="molecule type" value="Genomic_DNA"/>
</dbReference>
<dbReference type="GO" id="GO:0019305">
    <property type="term" value="P:dTDP-rhamnose biosynthetic process"/>
    <property type="evidence" value="ECO:0007669"/>
    <property type="project" value="UniProtKB-UniPathway"/>
</dbReference>
<dbReference type="Gene3D" id="3.90.25.10">
    <property type="entry name" value="UDP-galactose 4-epimerase, domain 1"/>
    <property type="match status" value="1"/>
</dbReference>
<evidence type="ECO:0000256" key="5">
    <source>
        <dbReference type="ARBA" id="ARBA00048200"/>
    </source>
</evidence>
<comment type="function">
    <text evidence="6">Catalyzes the reduction of dTDP-6-deoxy-L-lyxo-4-hexulose to yield dTDP-L-rhamnose.</text>
</comment>
<dbReference type="Proteomes" id="UP000017148">
    <property type="component" value="Unassembled WGS sequence"/>
</dbReference>
<keyword evidence="6" id="KW-0521">NADP</keyword>
<comment type="pathway">
    <text evidence="1 6">Carbohydrate biosynthesis; dTDP-L-rhamnose biosynthesis.</text>
</comment>
<dbReference type="PANTHER" id="PTHR10491">
    <property type="entry name" value="DTDP-4-DEHYDRORHAMNOSE REDUCTASE"/>
    <property type="match status" value="1"/>
</dbReference>
<evidence type="ECO:0000313" key="9">
    <source>
        <dbReference type="Proteomes" id="UP000017148"/>
    </source>
</evidence>
<dbReference type="UniPathway" id="UPA00124"/>
<dbReference type="AlphaFoldDB" id="U7DEE9"/>
<dbReference type="InterPro" id="IPR005913">
    <property type="entry name" value="dTDP_dehydrorham_reduct"/>
</dbReference>
<evidence type="ECO:0000259" key="7">
    <source>
        <dbReference type="Pfam" id="PF04321"/>
    </source>
</evidence>
<comment type="catalytic activity">
    <reaction evidence="5">
        <text>dTDP-beta-L-rhamnose + NADP(+) = dTDP-4-dehydro-beta-L-rhamnose + NADPH + H(+)</text>
        <dbReference type="Rhea" id="RHEA:21796"/>
        <dbReference type="ChEBI" id="CHEBI:15378"/>
        <dbReference type="ChEBI" id="CHEBI:57510"/>
        <dbReference type="ChEBI" id="CHEBI:57783"/>
        <dbReference type="ChEBI" id="CHEBI:58349"/>
        <dbReference type="ChEBI" id="CHEBI:62830"/>
        <dbReference type="EC" id="1.1.1.133"/>
    </reaction>
</comment>
<dbReference type="GO" id="GO:0008831">
    <property type="term" value="F:dTDP-4-dehydrorhamnose reductase activity"/>
    <property type="evidence" value="ECO:0007669"/>
    <property type="project" value="UniProtKB-EC"/>
</dbReference>
<evidence type="ECO:0000256" key="3">
    <source>
        <dbReference type="ARBA" id="ARBA00012929"/>
    </source>
</evidence>
<evidence type="ECO:0000256" key="6">
    <source>
        <dbReference type="RuleBase" id="RU364082"/>
    </source>
</evidence>
<evidence type="ECO:0000256" key="2">
    <source>
        <dbReference type="ARBA" id="ARBA00010944"/>
    </source>
</evidence>
<name>U7DEE9_9BACT</name>
<dbReference type="RefSeq" id="WP_022635651.1">
    <property type="nucleotide sequence ID" value="NZ_ASJR01000001.1"/>
</dbReference>
<keyword evidence="9" id="KW-1185">Reference proteome</keyword>
<dbReference type="PATRIC" id="fig|1313304.3.peg.78"/>
<evidence type="ECO:0000256" key="1">
    <source>
        <dbReference type="ARBA" id="ARBA00004781"/>
    </source>
</evidence>
<dbReference type="OrthoDB" id="9803892at2"/>
<dbReference type="Pfam" id="PF04321">
    <property type="entry name" value="RmlD_sub_bind"/>
    <property type="match status" value="1"/>
</dbReference>
<dbReference type="STRING" id="1313304.CALK_0083"/>
<accession>U7DEE9</accession>